<dbReference type="AlphaFoldDB" id="A0AAD8XKD0"/>
<dbReference type="Gene3D" id="2.130.10.10">
    <property type="entry name" value="YVTN repeat-like/Quinoprotein amine dehydrogenase"/>
    <property type="match status" value="2"/>
</dbReference>
<evidence type="ECO:0000256" key="2">
    <source>
        <dbReference type="ARBA" id="ARBA00022737"/>
    </source>
</evidence>
<dbReference type="InterPro" id="IPR001680">
    <property type="entry name" value="WD40_rpt"/>
</dbReference>
<dbReference type="InterPro" id="IPR036322">
    <property type="entry name" value="WD40_repeat_dom_sf"/>
</dbReference>
<dbReference type="Proteomes" id="UP001244207">
    <property type="component" value="Unassembled WGS sequence"/>
</dbReference>
<comment type="similarity">
    <text evidence="4">Belongs to the WD repeat MDV1/CAF4 family.</text>
</comment>
<evidence type="ECO:0000313" key="8">
    <source>
        <dbReference type="EMBL" id="KAK1728976.1"/>
    </source>
</evidence>
<accession>A0AAD8XKD0</accession>
<dbReference type="PANTHER" id="PTHR22847:SF637">
    <property type="entry name" value="WD REPEAT DOMAIN 5B"/>
    <property type="match status" value="1"/>
</dbReference>
<comment type="caution">
    <text evidence="8">The sequence shown here is derived from an EMBL/GenBank/DDBJ whole genome shotgun (WGS) entry which is preliminary data.</text>
</comment>
<evidence type="ECO:0000256" key="3">
    <source>
        <dbReference type="ARBA" id="ARBA00023054"/>
    </source>
</evidence>
<evidence type="ECO:0000256" key="1">
    <source>
        <dbReference type="ARBA" id="ARBA00022574"/>
    </source>
</evidence>
<dbReference type="GO" id="GO:1990234">
    <property type="term" value="C:transferase complex"/>
    <property type="evidence" value="ECO:0007669"/>
    <property type="project" value="UniProtKB-ARBA"/>
</dbReference>
<proteinExistence type="inferred from homology"/>
<dbReference type="SMART" id="SM00320">
    <property type="entry name" value="WD40"/>
    <property type="match status" value="3"/>
</dbReference>
<dbReference type="RefSeq" id="XP_060369031.1">
    <property type="nucleotide sequence ID" value="XM_060507441.1"/>
</dbReference>
<dbReference type="GeneID" id="85391340"/>
<keyword evidence="2" id="KW-0677">Repeat</keyword>
<evidence type="ECO:0000256" key="4">
    <source>
        <dbReference type="ARBA" id="ARBA00038415"/>
    </source>
</evidence>
<comment type="function">
    <text evidence="6">Involved in mitochondrial fission. Acts as an adapter protein required to form mitochondrial fission complexes. Formation of these complexes is required to promote constriction and fission of the mitochondrial compartment at a late step in mitochondrial division.</text>
</comment>
<keyword evidence="1 7" id="KW-0853">WD repeat</keyword>
<keyword evidence="3" id="KW-0175">Coiled coil</keyword>
<gene>
    <name evidence="8" type="ORF">BDZ83DRAFT_607661</name>
</gene>
<reference evidence="8" key="1">
    <citation type="submission" date="2021-12" db="EMBL/GenBank/DDBJ databases">
        <title>Comparative genomics, transcriptomics and evolutionary studies reveal genomic signatures of adaptation to plant cell wall in hemibiotrophic fungi.</title>
        <authorList>
            <consortium name="DOE Joint Genome Institute"/>
            <person name="Baroncelli R."/>
            <person name="Diaz J.F."/>
            <person name="Benocci T."/>
            <person name="Peng M."/>
            <person name="Battaglia E."/>
            <person name="Haridas S."/>
            <person name="Andreopoulos W."/>
            <person name="Labutti K."/>
            <person name="Pangilinan J."/>
            <person name="Floch G.L."/>
            <person name="Makela M.R."/>
            <person name="Henrissat B."/>
            <person name="Grigoriev I.V."/>
            <person name="Crouch J.A."/>
            <person name="De Vries R.P."/>
            <person name="Sukno S.A."/>
            <person name="Thon M.R."/>
        </authorList>
    </citation>
    <scope>NUCLEOTIDE SEQUENCE</scope>
    <source>
        <strain evidence="8">CBS 112980</strain>
    </source>
</reference>
<dbReference type="InterPro" id="IPR015943">
    <property type="entry name" value="WD40/YVTN_repeat-like_dom_sf"/>
</dbReference>
<keyword evidence="9" id="KW-1185">Reference proteome</keyword>
<sequence>MTIKIWDLAKGNKSMATGGSARSLCYSDELLFAAYYPDCQEITAWGRLTEHDVEVQRFHADNVDILAMSKYHQKVASASSSGQVTVWETKTGAHTQLFGANSVDAKGDNINDDIDDETGGLVEKITSLAFRNSFQLACGGWETIRILNISDGTIAQEHYEADGYVELMEFSADGQWLAYKSRDRYRHYSLRIWNTATGKRFLLSVAEPFRRNTDSLSFSMDGQLLVSSSYDGIYLWDVTTGHCIRHLEICVNRVIQASFDVGIKRRLNTQFGFLTIEDPGPSFLGPSNLDANICGDAGAAAQGLEIAPCAEGSRKSSLPHFCGYGLSIELDWLVLNGLRLLRIPLEYRAEYFSEEKTPIINQSTLIWITRSGRLVRLYFPSRH</sequence>
<protein>
    <recommendedName>
        <fullName evidence="5">Mitochondrial division protein 1</fullName>
    </recommendedName>
</protein>
<dbReference type="SUPFAM" id="SSF50978">
    <property type="entry name" value="WD40 repeat-like"/>
    <property type="match status" value="1"/>
</dbReference>
<dbReference type="PROSITE" id="PS50082">
    <property type="entry name" value="WD_REPEATS_2"/>
    <property type="match status" value="1"/>
</dbReference>
<evidence type="ECO:0000313" key="9">
    <source>
        <dbReference type="Proteomes" id="UP001244207"/>
    </source>
</evidence>
<evidence type="ECO:0000256" key="6">
    <source>
        <dbReference type="ARBA" id="ARBA00043913"/>
    </source>
</evidence>
<name>A0AAD8XKD0_GLOAC</name>
<feature type="repeat" description="WD" evidence="7">
    <location>
        <begin position="56"/>
        <end position="97"/>
    </location>
</feature>
<dbReference type="PANTHER" id="PTHR22847">
    <property type="entry name" value="WD40 REPEAT PROTEIN"/>
    <property type="match status" value="1"/>
</dbReference>
<evidence type="ECO:0000256" key="7">
    <source>
        <dbReference type="PROSITE-ProRule" id="PRU00221"/>
    </source>
</evidence>
<organism evidence="8 9">
    <name type="scientific">Glomerella acutata</name>
    <name type="common">Colletotrichum acutatum</name>
    <dbReference type="NCBI Taxonomy" id="27357"/>
    <lineage>
        <taxon>Eukaryota</taxon>
        <taxon>Fungi</taxon>
        <taxon>Dikarya</taxon>
        <taxon>Ascomycota</taxon>
        <taxon>Pezizomycotina</taxon>
        <taxon>Sordariomycetes</taxon>
        <taxon>Hypocreomycetidae</taxon>
        <taxon>Glomerellales</taxon>
        <taxon>Glomerellaceae</taxon>
        <taxon>Colletotrichum</taxon>
        <taxon>Colletotrichum acutatum species complex</taxon>
    </lineage>
</organism>
<evidence type="ECO:0000256" key="5">
    <source>
        <dbReference type="ARBA" id="ARBA00039789"/>
    </source>
</evidence>
<dbReference type="EMBL" id="JAHMHS010000014">
    <property type="protein sequence ID" value="KAK1728976.1"/>
    <property type="molecule type" value="Genomic_DNA"/>
</dbReference>